<protein>
    <submittedName>
        <fullName evidence="2">Uncharacterized protein</fullName>
    </submittedName>
</protein>
<dbReference type="Proteomes" id="UP001151532">
    <property type="component" value="Chromosome 3"/>
</dbReference>
<feature type="compositionally biased region" description="Low complexity" evidence="1">
    <location>
        <begin position="10"/>
        <end position="22"/>
    </location>
</feature>
<evidence type="ECO:0000256" key="1">
    <source>
        <dbReference type="SAM" id="MobiDB-lite"/>
    </source>
</evidence>
<dbReference type="EMBL" id="JAPFFK010000016">
    <property type="protein sequence ID" value="KAJ6706642.1"/>
    <property type="molecule type" value="Genomic_DNA"/>
</dbReference>
<organism evidence="2 3">
    <name type="scientific">Salix purpurea</name>
    <name type="common">Purple osier willow</name>
    <dbReference type="NCBI Taxonomy" id="77065"/>
    <lineage>
        <taxon>Eukaryota</taxon>
        <taxon>Viridiplantae</taxon>
        <taxon>Streptophyta</taxon>
        <taxon>Embryophyta</taxon>
        <taxon>Tracheophyta</taxon>
        <taxon>Spermatophyta</taxon>
        <taxon>Magnoliopsida</taxon>
        <taxon>eudicotyledons</taxon>
        <taxon>Gunneridae</taxon>
        <taxon>Pentapetalae</taxon>
        <taxon>rosids</taxon>
        <taxon>fabids</taxon>
        <taxon>Malpighiales</taxon>
        <taxon>Salicaceae</taxon>
        <taxon>Saliceae</taxon>
        <taxon>Salix</taxon>
    </lineage>
</organism>
<evidence type="ECO:0000313" key="2">
    <source>
        <dbReference type="EMBL" id="KAJ6706642.1"/>
    </source>
</evidence>
<sequence>MVGAAVGRRSLASSPSLSFSGR</sequence>
<evidence type="ECO:0000313" key="3">
    <source>
        <dbReference type="Proteomes" id="UP001151532"/>
    </source>
</evidence>
<dbReference type="AlphaFoldDB" id="A0A9Q0QHW8"/>
<feature type="region of interest" description="Disordered" evidence="1">
    <location>
        <begin position="1"/>
        <end position="22"/>
    </location>
</feature>
<proteinExistence type="predicted"/>
<keyword evidence="3" id="KW-1185">Reference proteome</keyword>
<gene>
    <name evidence="2" type="ORF">OIU79_011136</name>
</gene>
<comment type="caution">
    <text evidence="2">The sequence shown here is derived from an EMBL/GenBank/DDBJ whole genome shotgun (WGS) entry which is preliminary data.</text>
</comment>
<reference evidence="2" key="2">
    <citation type="journal article" date="2023" name="Int. J. Mol. Sci.">
        <title>De Novo Assembly and Annotation of 11 Diverse Shrub Willow (Salix) Genomes Reveals Novel Gene Organization in Sex-Linked Regions.</title>
        <authorList>
            <person name="Hyden B."/>
            <person name="Feng K."/>
            <person name="Yates T.B."/>
            <person name="Jawdy S."/>
            <person name="Cereghino C."/>
            <person name="Smart L.B."/>
            <person name="Muchero W."/>
        </authorList>
    </citation>
    <scope>NUCLEOTIDE SEQUENCE</scope>
    <source>
        <tissue evidence="2">Shoot tip</tissue>
    </source>
</reference>
<reference evidence="2" key="1">
    <citation type="submission" date="2022-11" db="EMBL/GenBank/DDBJ databases">
        <authorList>
            <person name="Hyden B.L."/>
            <person name="Feng K."/>
            <person name="Yates T."/>
            <person name="Jawdy S."/>
            <person name="Smart L.B."/>
            <person name="Muchero W."/>
        </authorList>
    </citation>
    <scope>NUCLEOTIDE SEQUENCE</scope>
    <source>
        <tissue evidence="2">Shoot tip</tissue>
    </source>
</reference>
<accession>A0A9Q0QHW8</accession>
<name>A0A9Q0QHW8_SALPP</name>